<feature type="transmembrane region" description="Helical" evidence="7">
    <location>
        <begin position="176"/>
        <end position="197"/>
    </location>
</feature>
<dbReference type="RefSeq" id="WP_184403851.1">
    <property type="nucleotide sequence ID" value="NZ_JACHHJ010000002.1"/>
</dbReference>
<keyword evidence="3" id="KW-1003">Cell membrane</keyword>
<evidence type="ECO:0000256" key="4">
    <source>
        <dbReference type="ARBA" id="ARBA00022692"/>
    </source>
</evidence>
<evidence type="ECO:0000259" key="8">
    <source>
        <dbReference type="PROSITE" id="PS50928"/>
    </source>
</evidence>
<evidence type="ECO:0000256" key="1">
    <source>
        <dbReference type="ARBA" id="ARBA00004651"/>
    </source>
</evidence>
<feature type="transmembrane region" description="Helical" evidence="7">
    <location>
        <begin position="204"/>
        <end position="225"/>
    </location>
</feature>
<comment type="similarity">
    <text evidence="7">Belongs to the binding-protein-dependent transport system permease family.</text>
</comment>
<feature type="transmembrane region" description="Helical" evidence="7">
    <location>
        <begin position="37"/>
        <end position="52"/>
    </location>
</feature>
<dbReference type="GO" id="GO:0015416">
    <property type="term" value="F:ABC-type phosphonate transporter activity"/>
    <property type="evidence" value="ECO:0007669"/>
    <property type="project" value="InterPro"/>
</dbReference>
<dbReference type="Proteomes" id="UP000568839">
    <property type="component" value="Unassembled WGS sequence"/>
</dbReference>
<comment type="subcellular location">
    <subcellularLocation>
        <location evidence="1 7">Cell membrane</location>
        <topology evidence="1 7">Multi-pass membrane protein</topology>
    </subcellularLocation>
</comment>
<keyword evidence="10" id="KW-1185">Reference proteome</keyword>
<dbReference type="SUPFAM" id="SSF161098">
    <property type="entry name" value="MetI-like"/>
    <property type="match status" value="1"/>
</dbReference>
<dbReference type="PROSITE" id="PS50928">
    <property type="entry name" value="ABC_TM1"/>
    <property type="match status" value="1"/>
</dbReference>
<accession>A0A841PUD4</accession>
<dbReference type="Gene3D" id="1.10.3720.10">
    <property type="entry name" value="MetI-like"/>
    <property type="match status" value="1"/>
</dbReference>
<feature type="transmembrane region" description="Helical" evidence="7">
    <location>
        <begin position="111"/>
        <end position="133"/>
    </location>
</feature>
<dbReference type="AlphaFoldDB" id="A0A841PUD4"/>
<feature type="domain" description="ABC transmembrane type-1" evidence="8">
    <location>
        <begin position="66"/>
        <end position="249"/>
    </location>
</feature>
<dbReference type="GO" id="GO:0005886">
    <property type="term" value="C:plasma membrane"/>
    <property type="evidence" value="ECO:0007669"/>
    <property type="project" value="UniProtKB-SubCell"/>
</dbReference>
<keyword evidence="4 7" id="KW-0812">Transmembrane</keyword>
<keyword evidence="5 7" id="KW-1133">Transmembrane helix</keyword>
<protein>
    <submittedName>
        <fullName evidence="9">Phosphonate transport system permease protein</fullName>
    </submittedName>
</protein>
<comment type="caution">
    <text evidence="9">The sequence shown here is derived from an EMBL/GenBank/DDBJ whole genome shotgun (WGS) entry which is preliminary data.</text>
</comment>
<evidence type="ECO:0000256" key="2">
    <source>
        <dbReference type="ARBA" id="ARBA00022448"/>
    </source>
</evidence>
<evidence type="ECO:0000313" key="9">
    <source>
        <dbReference type="EMBL" id="MBB6449911.1"/>
    </source>
</evidence>
<feature type="transmembrane region" description="Helical" evidence="7">
    <location>
        <begin position="72"/>
        <end position="91"/>
    </location>
</feature>
<feature type="transmembrane region" description="Helical" evidence="7">
    <location>
        <begin position="12"/>
        <end position="30"/>
    </location>
</feature>
<evidence type="ECO:0000256" key="6">
    <source>
        <dbReference type="ARBA" id="ARBA00023136"/>
    </source>
</evidence>
<dbReference type="CDD" id="cd06261">
    <property type="entry name" value="TM_PBP2"/>
    <property type="match status" value="1"/>
</dbReference>
<keyword evidence="2 7" id="KW-0813">Transport</keyword>
<gene>
    <name evidence="9" type="ORF">HNR44_001889</name>
</gene>
<dbReference type="PANTHER" id="PTHR30043">
    <property type="entry name" value="PHOSPHONATES TRANSPORT SYSTEM PERMEASE PROTEIN"/>
    <property type="match status" value="1"/>
</dbReference>
<evidence type="ECO:0000256" key="7">
    <source>
        <dbReference type="RuleBase" id="RU363032"/>
    </source>
</evidence>
<dbReference type="NCBIfam" id="TIGR01097">
    <property type="entry name" value="PhnE"/>
    <property type="match status" value="1"/>
</dbReference>
<evidence type="ECO:0000256" key="5">
    <source>
        <dbReference type="ARBA" id="ARBA00022989"/>
    </source>
</evidence>
<evidence type="ECO:0000313" key="10">
    <source>
        <dbReference type="Proteomes" id="UP000568839"/>
    </source>
</evidence>
<organism evidence="9 10">
    <name type="scientific">Geomicrobium halophilum</name>
    <dbReference type="NCBI Taxonomy" id="549000"/>
    <lineage>
        <taxon>Bacteria</taxon>
        <taxon>Bacillati</taxon>
        <taxon>Bacillota</taxon>
        <taxon>Bacilli</taxon>
        <taxon>Bacillales</taxon>
        <taxon>Geomicrobium</taxon>
    </lineage>
</organism>
<feature type="transmembrane region" description="Helical" evidence="7">
    <location>
        <begin position="231"/>
        <end position="252"/>
    </location>
</feature>
<dbReference type="InterPro" id="IPR005769">
    <property type="entry name" value="PhnE/PtxC"/>
</dbReference>
<name>A0A841PUD4_9BACL</name>
<dbReference type="PANTHER" id="PTHR30043:SF1">
    <property type="entry name" value="ABC TRANSPORT SYSTEM PERMEASE PROTEIN P69"/>
    <property type="match status" value="1"/>
</dbReference>
<dbReference type="Pfam" id="PF00528">
    <property type="entry name" value="BPD_transp_1"/>
    <property type="match status" value="1"/>
</dbReference>
<dbReference type="EMBL" id="JACHHJ010000002">
    <property type="protein sequence ID" value="MBB6449911.1"/>
    <property type="molecule type" value="Genomic_DNA"/>
</dbReference>
<dbReference type="InterPro" id="IPR000515">
    <property type="entry name" value="MetI-like"/>
</dbReference>
<sequence length="260" mass="28012">MPKRFKLPSPATIIITIGGLILFILGLGSMEISADRFFSGIVNMFHFIIGAFPPDLERFQTALVAMYETFQIALVGTVFGVFLSLPIALLASRNTTPHPVIGYVAKGFISLLRTVPDLIWALIFVISVGLGPFPGMLTIMMDTIGFCGRFFSERIEEMEKGPIEAVQSTGSNQTGVIFGSILPLGVPSFVGTSLFAVEKAIRGAVVLGLVGAGGIGVELSVAMTMRQFDEALMMILLILVVVIIVEQCSTYIRKKFIANA</sequence>
<reference evidence="9 10" key="1">
    <citation type="submission" date="2020-08" db="EMBL/GenBank/DDBJ databases">
        <title>Genomic Encyclopedia of Type Strains, Phase IV (KMG-IV): sequencing the most valuable type-strain genomes for metagenomic binning, comparative biology and taxonomic classification.</title>
        <authorList>
            <person name="Goeker M."/>
        </authorList>
    </citation>
    <scope>NUCLEOTIDE SEQUENCE [LARGE SCALE GENOMIC DNA]</scope>
    <source>
        <strain evidence="9 10">DSM 21769</strain>
    </source>
</reference>
<keyword evidence="6 7" id="KW-0472">Membrane</keyword>
<dbReference type="InterPro" id="IPR035906">
    <property type="entry name" value="MetI-like_sf"/>
</dbReference>
<evidence type="ECO:0000256" key="3">
    <source>
        <dbReference type="ARBA" id="ARBA00022475"/>
    </source>
</evidence>
<proteinExistence type="inferred from homology"/>